<feature type="compositionally biased region" description="Low complexity" evidence="3">
    <location>
        <begin position="29"/>
        <end position="38"/>
    </location>
</feature>
<feature type="compositionally biased region" description="Acidic residues" evidence="3">
    <location>
        <begin position="524"/>
        <end position="533"/>
    </location>
</feature>
<dbReference type="Pfam" id="PF21773">
    <property type="entry name" value="ODAD1_CC"/>
    <property type="match status" value="1"/>
</dbReference>
<evidence type="ECO:0000256" key="2">
    <source>
        <dbReference type="SAM" id="Coils"/>
    </source>
</evidence>
<organism evidence="5 7">
    <name type="scientific">Plasmodiophora brassicae</name>
    <name type="common">Clubroot disease agent</name>
    <dbReference type="NCBI Taxonomy" id="37360"/>
    <lineage>
        <taxon>Eukaryota</taxon>
        <taxon>Sar</taxon>
        <taxon>Rhizaria</taxon>
        <taxon>Endomyxa</taxon>
        <taxon>Phytomyxea</taxon>
        <taxon>Plasmodiophorida</taxon>
        <taxon>Plasmodiophoridae</taxon>
        <taxon>Plasmodiophora</taxon>
    </lineage>
</organism>
<proteinExistence type="predicted"/>
<dbReference type="AlphaFoldDB" id="A0A0G4J7G6"/>
<keyword evidence="1 2" id="KW-0175">Coiled coil</keyword>
<reference evidence="5 7" key="1">
    <citation type="submission" date="2015-02" db="EMBL/GenBank/DDBJ databases">
        <authorList>
            <person name="Chooi Y.-H."/>
        </authorList>
    </citation>
    <scope>NUCLEOTIDE SEQUENCE [LARGE SCALE GENOMIC DNA]</scope>
    <source>
        <strain evidence="5">E3</strain>
    </source>
</reference>
<evidence type="ECO:0000313" key="7">
    <source>
        <dbReference type="Proteomes" id="UP000039324"/>
    </source>
</evidence>
<evidence type="ECO:0000259" key="4">
    <source>
        <dbReference type="Pfam" id="PF21773"/>
    </source>
</evidence>
<dbReference type="InterPro" id="IPR051876">
    <property type="entry name" value="ODA-DC/CCD"/>
</dbReference>
<evidence type="ECO:0000256" key="3">
    <source>
        <dbReference type="SAM" id="MobiDB-lite"/>
    </source>
</evidence>
<feature type="compositionally biased region" description="Low complexity" evidence="3">
    <location>
        <begin position="534"/>
        <end position="545"/>
    </location>
</feature>
<evidence type="ECO:0000313" key="6">
    <source>
        <dbReference type="EMBL" id="SPR00928.1"/>
    </source>
</evidence>
<name>A0A0G4J7G6_PLABS</name>
<dbReference type="Proteomes" id="UP000039324">
    <property type="component" value="Unassembled WGS sequence"/>
</dbReference>
<keyword evidence="7" id="KW-1185">Reference proteome</keyword>
<sequence>MAEIENDQVPAKLDDVLGDKAPSDAKGTSGPSSSSGPSNLSADVLGRDEIQKQFRAFENAFRLRREARGLIPRLHQQQISKLSAISEKKRWDLSLETETMRKKTGARSIEQIEALHEQAERYGALVKNETLRNEQIERDIRDVETRIVSLKMSTGGVGSELKRSHQLERKIKNHENLLDKALVKFNEASNSNQQLKDVIDFLRRERLVFDSVQDKMLREIRDKRAATSDMLVRSEAFGKDADGFQQQMRHIKDAVDQEFRALERGWHEIAASLADQEEVMDELDKSHQNDLQKRAELHAKHGERERDLAGRLRAAEAAITDKREAIRAARARIEQTERQFEDVRRATSIESIDALVDGFLKAEEDNFHLYKQIGALQEGIETVDDEIVAAQAELQKYRNRQAGRPNESNTERMTRSLAKKVAAIVKEYEESSKDAQEATATLVSICRHVADISHEIGTGERRSATAYGEMNDTTVAEELATIEEVVVDLLNKFVAQKGENGVGDVRLLMRQIRVQDVAIVPPTVEEDDLDDDAAGAAHEGAAAPHAPRRDNK</sequence>
<feature type="region of interest" description="Disordered" evidence="3">
    <location>
        <begin position="1"/>
        <end position="42"/>
    </location>
</feature>
<feature type="domain" description="ODAD1 central coiled coil region" evidence="4">
    <location>
        <begin position="169"/>
        <end position="458"/>
    </location>
</feature>
<dbReference type="STRING" id="37360.A0A0G4J7G6"/>
<dbReference type="Proteomes" id="UP000290189">
    <property type="component" value="Unassembled WGS sequence"/>
</dbReference>
<dbReference type="OrthoDB" id="6766775at2759"/>
<keyword evidence="6" id="KW-0496">Mitochondrion</keyword>
<dbReference type="OMA" id="MMHKKTQ"/>
<gene>
    <name evidence="5" type="ORF">PBRA_009415</name>
    <name evidence="6" type="ORF">PLBR_LOCUS8143</name>
</gene>
<feature type="compositionally biased region" description="Basic and acidic residues" evidence="3">
    <location>
        <begin position="12"/>
        <end position="23"/>
    </location>
</feature>
<geneLocation type="mitochondrion" evidence="6"/>
<evidence type="ECO:0000313" key="8">
    <source>
        <dbReference type="Proteomes" id="UP000290189"/>
    </source>
</evidence>
<protein>
    <recommendedName>
        <fullName evidence="4">ODAD1 central coiled coil region domain-containing protein</fullName>
    </recommendedName>
</protein>
<dbReference type="InterPro" id="IPR049258">
    <property type="entry name" value="ODAD1_CC"/>
</dbReference>
<reference evidence="6 8" key="2">
    <citation type="submission" date="2018-03" db="EMBL/GenBank/DDBJ databases">
        <authorList>
            <person name="Fogelqvist J."/>
        </authorList>
    </citation>
    <scope>NUCLEOTIDE SEQUENCE [LARGE SCALE GENOMIC DNA]</scope>
</reference>
<dbReference type="PANTHER" id="PTHR21694">
    <property type="entry name" value="COILED-COIL DOMAIN-CONTAINING PROTEIN 63"/>
    <property type="match status" value="1"/>
</dbReference>
<accession>A0A0G4J7G6</accession>
<dbReference type="EMBL" id="OVEO01000016">
    <property type="protein sequence ID" value="SPR00928.1"/>
    <property type="molecule type" value="Genomic_DNA"/>
</dbReference>
<feature type="coiled-coil region" evidence="2">
    <location>
        <begin position="126"/>
        <end position="205"/>
    </location>
</feature>
<dbReference type="PANTHER" id="PTHR21694:SF18">
    <property type="entry name" value="COILED-COIL DOMAIN-CONTAINING PROTEIN 63"/>
    <property type="match status" value="1"/>
</dbReference>
<feature type="region of interest" description="Disordered" evidence="3">
    <location>
        <begin position="523"/>
        <end position="552"/>
    </location>
</feature>
<feature type="coiled-coil region" evidence="2">
    <location>
        <begin position="312"/>
        <end position="346"/>
    </location>
</feature>
<evidence type="ECO:0000313" key="5">
    <source>
        <dbReference type="EMBL" id="CEP03530.1"/>
    </source>
</evidence>
<dbReference type="EMBL" id="CDSF01000147">
    <property type="protein sequence ID" value="CEP03530.1"/>
    <property type="molecule type" value="Genomic_DNA"/>
</dbReference>
<evidence type="ECO:0000256" key="1">
    <source>
        <dbReference type="ARBA" id="ARBA00023054"/>
    </source>
</evidence>